<keyword evidence="3 4" id="KW-0408">Iron</keyword>
<evidence type="ECO:0000313" key="7">
    <source>
        <dbReference type="EMBL" id="PNG07728.1"/>
    </source>
</evidence>
<dbReference type="InterPro" id="IPR009056">
    <property type="entry name" value="Cyt_c-like_dom"/>
</dbReference>
<feature type="domain" description="Cytochrome c" evidence="6">
    <location>
        <begin position="68"/>
        <end position="154"/>
    </location>
</feature>
<organism evidence="7 8">
    <name type="scientific">Stutzerimonas stutzeri</name>
    <name type="common">Pseudomonas stutzeri</name>
    <dbReference type="NCBI Taxonomy" id="316"/>
    <lineage>
        <taxon>Bacteria</taxon>
        <taxon>Pseudomonadati</taxon>
        <taxon>Pseudomonadota</taxon>
        <taxon>Gammaproteobacteria</taxon>
        <taxon>Pseudomonadales</taxon>
        <taxon>Pseudomonadaceae</taxon>
        <taxon>Stutzerimonas</taxon>
    </lineage>
</organism>
<dbReference type="Proteomes" id="UP000235897">
    <property type="component" value="Unassembled WGS sequence"/>
</dbReference>
<comment type="caution">
    <text evidence="7">The sequence shown here is derived from an EMBL/GenBank/DDBJ whole genome shotgun (WGS) entry which is preliminary data.</text>
</comment>
<dbReference type="EMBL" id="POUW01000001">
    <property type="protein sequence ID" value="PNG07728.1"/>
    <property type="molecule type" value="Genomic_DNA"/>
</dbReference>
<dbReference type="OrthoDB" id="9765171at2"/>
<evidence type="ECO:0000256" key="4">
    <source>
        <dbReference type="PROSITE-ProRule" id="PRU00433"/>
    </source>
</evidence>
<name>A0A2N8SZ53_STUST</name>
<dbReference type="SUPFAM" id="SSF46626">
    <property type="entry name" value="Cytochrome c"/>
    <property type="match status" value="1"/>
</dbReference>
<reference evidence="7 8" key="1">
    <citation type="submission" date="2018-01" db="EMBL/GenBank/DDBJ databases">
        <title>Denitrification phenotypes of diverse strains of Pseudomonas stutzeri.</title>
        <authorList>
            <person name="Milligan D.A."/>
            <person name="Bergaust L."/>
            <person name="Bakken L.R."/>
            <person name="Frostegard A."/>
        </authorList>
    </citation>
    <scope>NUCLEOTIDE SEQUENCE [LARGE SCALE GENOMIC DNA]</scope>
    <source>
        <strain evidence="7 8">28a3</strain>
    </source>
</reference>
<feature type="compositionally biased region" description="Basic and acidic residues" evidence="5">
    <location>
        <begin position="252"/>
        <end position="271"/>
    </location>
</feature>
<dbReference type="GO" id="GO:0009055">
    <property type="term" value="F:electron transfer activity"/>
    <property type="evidence" value="ECO:0007669"/>
    <property type="project" value="InterPro"/>
</dbReference>
<proteinExistence type="predicted"/>
<dbReference type="Pfam" id="PF13442">
    <property type="entry name" value="Cytochrome_CBB3"/>
    <property type="match status" value="1"/>
</dbReference>
<feature type="compositionally biased region" description="Basic and acidic residues" evidence="5">
    <location>
        <begin position="183"/>
        <end position="206"/>
    </location>
</feature>
<protein>
    <submittedName>
        <fullName evidence="7">Cystathionine gamma-lyase</fullName>
    </submittedName>
</protein>
<evidence type="ECO:0000256" key="2">
    <source>
        <dbReference type="ARBA" id="ARBA00022723"/>
    </source>
</evidence>
<evidence type="ECO:0000313" key="8">
    <source>
        <dbReference type="Proteomes" id="UP000235897"/>
    </source>
</evidence>
<feature type="compositionally biased region" description="Basic and acidic residues" evidence="5">
    <location>
        <begin position="221"/>
        <end position="234"/>
    </location>
</feature>
<accession>A0A2N8SZ53</accession>
<evidence type="ECO:0000256" key="5">
    <source>
        <dbReference type="SAM" id="MobiDB-lite"/>
    </source>
</evidence>
<dbReference type="GO" id="GO:0020037">
    <property type="term" value="F:heme binding"/>
    <property type="evidence" value="ECO:0007669"/>
    <property type="project" value="InterPro"/>
</dbReference>
<keyword evidence="1 4" id="KW-0349">Heme</keyword>
<sequence length="271" mass="28255">MKRIIISFAAFCALGLLVVAGVVFSGLISVAADDPHTGVVHAFLETARNRSIEARSEDIAVPSLDDEDQIRAGAGNYDSMCVGCHLAPGMAETELSNGLYPAPPSLAEAGPYDDPAKTFWVIKHGIKATGMPAWGKSMADPYIWGMVAFLQKLPELDEGAYRALVASSGGHQHGGGETPAGHGDQHGEMTTDDHHQDNSSSSDHHGSSSSGGATGRSGSGHHGDSESDDHHASDEPQAVEHSNGSDSADADAEGKSPSENHVHADGKQHEH</sequence>
<feature type="region of interest" description="Disordered" evidence="5">
    <location>
        <begin position="167"/>
        <end position="271"/>
    </location>
</feature>
<gene>
    <name evidence="7" type="ORF">CXL00_01305</name>
</gene>
<dbReference type="PROSITE" id="PS51007">
    <property type="entry name" value="CYTC"/>
    <property type="match status" value="1"/>
</dbReference>
<dbReference type="Gene3D" id="1.10.760.10">
    <property type="entry name" value="Cytochrome c-like domain"/>
    <property type="match status" value="1"/>
</dbReference>
<dbReference type="AlphaFoldDB" id="A0A2N8SZ53"/>
<dbReference type="GO" id="GO:0016829">
    <property type="term" value="F:lyase activity"/>
    <property type="evidence" value="ECO:0007669"/>
    <property type="project" value="UniProtKB-KW"/>
</dbReference>
<dbReference type="InterPro" id="IPR036909">
    <property type="entry name" value="Cyt_c-like_dom_sf"/>
</dbReference>
<keyword evidence="2 4" id="KW-0479">Metal-binding</keyword>
<dbReference type="RefSeq" id="WP_102845804.1">
    <property type="nucleotide sequence ID" value="NZ_JAMOIG010000020.1"/>
</dbReference>
<keyword evidence="7" id="KW-0456">Lyase</keyword>
<evidence type="ECO:0000259" key="6">
    <source>
        <dbReference type="PROSITE" id="PS51007"/>
    </source>
</evidence>
<evidence type="ECO:0000256" key="1">
    <source>
        <dbReference type="ARBA" id="ARBA00022617"/>
    </source>
</evidence>
<evidence type="ECO:0000256" key="3">
    <source>
        <dbReference type="ARBA" id="ARBA00023004"/>
    </source>
</evidence>
<dbReference type="GO" id="GO:0046872">
    <property type="term" value="F:metal ion binding"/>
    <property type="evidence" value="ECO:0007669"/>
    <property type="project" value="UniProtKB-KW"/>
</dbReference>